<comment type="caution">
    <text evidence="11">The sequence shown here is derived from an EMBL/GenBank/DDBJ whole genome shotgun (WGS) entry which is preliminary data.</text>
</comment>
<gene>
    <name evidence="11" type="ORF">ANCCAN_15699</name>
</gene>
<evidence type="ECO:0000256" key="1">
    <source>
        <dbReference type="ARBA" id="ARBA00004323"/>
    </source>
</evidence>
<protein>
    <recommendedName>
        <fullName evidence="10">Hexosyltransferase</fullName>
        <ecNumber evidence="10">2.4.1.-</ecNumber>
    </recommendedName>
</protein>
<dbReference type="EMBL" id="JOJR01000403">
    <property type="protein sequence ID" value="RCN38383.1"/>
    <property type="molecule type" value="Genomic_DNA"/>
</dbReference>
<dbReference type="GO" id="GO:0000139">
    <property type="term" value="C:Golgi membrane"/>
    <property type="evidence" value="ECO:0007669"/>
    <property type="project" value="UniProtKB-SubCell"/>
</dbReference>
<keyword evidence="7" id="KW-1133">Transmembrane helix</keyword>
<evidence type="ECO:0000256" key="6">
    <source>
        <dbReference type="ARBA" id="ARBA00022968"/>
    </source>
</evidence>
<dbReference type="EC" id="2.4.1.-" evidence="10"/>
<keyword evidence="5" id="KW-0812">Transmembrane</keyword>
<dbReference type="GO" id="GO:0016758">
    <property type="term" value="F:hexosyltransferase activity"/>
    <property type="evidence" value="ECO:0007669"/>
    <property type="project" value="InterPro"/>
</dbReference>
<dbReference type="STRING" id="29170.A0A368G1N3"/>
<evidence type="ECO:0000256" key="7">
    <source>
        <dbReference type="ARBA" id="ARBA00022989"/>
    </source>
</evidence>
<proteinExistence type="inferred from homology"/>
<comment type="similarity">
    <text evidence="2 10">Belongs to the glycosyltransferase 31 family.</text>
</comment>
<keyword evidence="12" id="KW-1185">Reference proteome</keyword>
<dbReference type="InterPro" id="IPR002659">
    <property type="entry name" value="Glyco_trans_31"/>
</dbReference>
<evidence type="ECO:0000313" key="11">
    <source>
        <dbReference type="EMBL" id="RCN38383.1"/>
    </source>
</evidence>
<evidence type="ECO:0000256" key="2">
    <source>
        <dbReference type="ARBA" id="ARBA00008661"/>
    </source>
</evidence>
<reference evidence="11 12" key="1">
    <citation type="submission" date="2014-10" db="EMBL/GenBank/DDBJ databases">
        <title>Draft genome of the hookworm Ancylostoma caninum.</title>
        <authorList>
            <person name="Mitreva M."/>
        </authorList>
    </citation>
    <scope>NUCLEOTIDE SEQUENCE [LARGE SCALE GENOMIC DNA]</scope>
    <source>
        <strain evidence="11 12">Baltimore</strain>
    </source>
</reference>
<keyword evidence="8 10" id="KW-0333">Golgi apparatus</keyword>
<dbReference type="PANTHER" id="PTHR11214">
    <property type="entry name" value="BETA-1,3-N-ACETYLGLUCOSAMINYLTRANSFERASE"/>
    <property type="match status" value="1"/>
</dbReference>
<dbReference type="GO" id="GO:0006493">
    <property type="term" value="P:protein O-linked glycosylation"/>
    <property type="evidence" value="ECO:0007669"/>
    <property type="project" value="TreeGrafter"/>
</dbReference>
<evidence type="ECO:0000256" key="9">
    <source>
        <dbReference type="ARBA" id="ARBA00023136"/>
    </source>
</evidence>
<keyword evidence="9" id="KW-0472">Membrane</keyword>
<evidence type="ECO:0000256" key="8">
    <source>
        <dbReference type="ARBA" id="ARBA00023034"/>
    </source>
</evidence>
<dbReference type="PANTHER" id="PTHR11214:SF3">
    <property type="entry name" value="BETA-1,3-GALACTOSYLTRANSFERASE 6"/>
    <property type="match status" value="1"/>
</dbReference>
<name>A0A368G1N3_ANCCA</name>
<evidence type="ECO:0000256" key="10">
    <source>
        <dbReference type="RuleBase" id="RU363063"/>
    </source>
</evidence>
<evidence type="ECO:0000256" key="5">
    <source>
        <dbReference type="ARBA" id="ARBA00022692"/>
    </source>
</evidence>
<keyword evidence="3 10" id="KW-0328">Glycosyltransferase</keyword>
<dbReference type="Pfam" id="PF01762">
    <property type="entry name" value="Galactosyl_T"/>
    <property type="match status" value="1"/>
</dbReference>
<sequence>MISIHSMEVDHNMYIYTQTGAVPDRSDSTFGYGVIFPVGVRASADVQRQLQIEANSYGDILQADFVDSYRNLTLKMLSSLRYLSLAFQKEVVVLKIDSDVGWRIQNVTGYIKTVIDTTKTGFHCYR</sequence>
<dbReference type="AlphaFoldDB" id="A0A368G1N3"/>
<organism evidence="11 12">
    <name type="scientific">Ancylostoma caninum</name>
    <name type="common">Dog hookworm</name>
    <dbReference type="NCBI Taxonomy" id="29170"/>
    <lineage>
        <taxon>Eukaryota</taxon>
        <taxon>Metazoa</taxon>
        <taxon>Ecdysozoa</taxon>
        <taxon>Nematoda</taxon>
        <taxon>Chromadorea</taxon>
        <taxon>Rhabditida</taxon>
        <taxon>Rhabditina</taxon>
        <taxon>Rhabditomorpha</taxon>
        <taxon>Strongyloidea</taxon>
        <taxon>Ancylostomatidae</taxon>
        <taxon>Ancylostomatinae</taxon>
        <taxon>Ancylostoma</taxon>
    </lineage>
</organism>
<evidence type="ECO:0000256" key="4">
    <source>
        <dbReference type="ARBA" id="ARBA00022679"/>
    </source>
</evidence>
<comment type="subcellular location">
    <subcellularLocation>
        <location evidence="1 10">Golgi apparatus membrane</location>
        <topology evidence="1 10">Single-pass type II membrane protein</topology>
    </subcellularLocation>
</comment>
<keyword evidence="6" id="KW-0735">Signal-anchor</keyword>
<keyword evidence="4" id="KW-0808">Transferase</keyword>
<evidence type="ECO:0000313" key="12">
    <source>
        <dbReference type="Proteomes" id="UP000252519"/>
    </source>
</evidence>
<dbReference type="Proteomes" id="UP000252519">
    <property type="component" value="Unassembled WGS sequence"/>
</dbReference>
<dbReference type="OrthoDB" id="6355886at2759"/>
<evidence type="ECO:0000256" key="3">
    <source>
        <dbReference type="ARBA" id="ARBA00022676"/>
    </source>
</evidence>
<accession>A0A368G1N3</accession>